<feature type="transmembrane region" description="Helical" evidence="1">
    <location>
        <begin position="214"/>
        <end position="235"/>
    </location>
</feature>
<keyword evidence="3" id="KW-1185">Reference proteome</keyword>
<evidence type="ECO:0000256" key="1">
    <source>
        <dbReference type="SAM" id="Phobius"/>
    </source>
</evidence>
<dbReference type="Proteomes" id="UP000051977">
    <property type="component" value="Unassembled WGS sequence"/>
</dbReference>
<evidence type="ECO:0000313" key="3">
    <source>
        <dbReference type="Proteomes" id="UP000051977"/>
    </source>
</evidence>
<proteinExistence type="predicted"/>
<reference evidence="2 3" key="1">
    <citation type="journal article" date="2015" name="Genome Announc.">
        <title>Expanding the biotechnology potential of lactobacilli through comparative genomics of 213 strains and associated genera.</title>
        <authorList>
            <person name="Sun Z."/>
            <person name="Harris H.M."/>
            <person name="McCann A."/>
            <person name="Guo C."/>
            <person name="Argimon S."/>
            <person name="Zhang W."/>
            <person name="Yang X."/>
            <person name="Jeffery I.B."/>
            <person name="Cooney J.C."/>
            <person name="Kagawa T.F."/>
            <person name="Liu W."/>
            <person name="Song Y."/>
            <person name="Salvetti E."/>
            <person name="Wrobel A."/>
            <person name="Rasinkangas P."/>
            <person name="Parkhill J."/>
            <person name="Rea M.C."/>
            <person name="O'Sullivan O."/>
            <person name="Ritari J."/>
            <person name="Douillard F.P."/>
            <person name="Paul Ross R."/>
            <person name="Yang R."/>
            <person name="Briner A.E."/>
            <person name="Felis G.E."/>
            <person name="de Vos W.M."/>
            <person name="Barrangou R."/>
            <person name="Klaenhammer T.R."/>
            <person name="Caufield P.W."/>
            <person name="Cui Y."/>
            <person name="Zhang H."/>
            <person name="O'Toole P.W."/>
        </authorList>
    </citation>
    <scope>NUCLEOTIDE SEQUENCE [LARGE SCALE GENOMIC DNA]</scope>
    <source>
        <strain evidence="2 3">DSM 19907</strain>
    </source>
</reference>
<feature type="transmembrane region" description="Helical" evidence="1">
    <location>
        <begin position="241"/>
        <end position="264"/>
    </location>
</feature>
<keyword evidence="1" id="KW-0472">Membrane</keyword>
<feature type="transmembrane region" description="Helical" evidence="1">
    <location>
        <begin position="16"/>
        <end position="36"/>
    </location>
</feature>
<comment type="caution">
    <text evidence="2">The sequence shown here is derived from an EMBL/GenBank/DDBJ whole genome shotgun (WGS) entry which is preliminary data.</text>
</comment>
<dbReference type="EMBL" id="AZEI01000083">
    <property type="protein sequence ID" value="KRL14886.1"/>
    <property type="molecule type" value="Genomic_DNA"/>
</dbReference>
<feature type="transmembrane region" description="Helical" evidence="1">
    <location>
        <begin position="117"/>
        <end position="139"/>
    </location>
</feature>
<accession>A0ABR5PB74</accession>
<feature type="transmembrane region" description="Helical" evidence="1">
    <location>
        <begin position="176"/>
        <end position="202"/>
    </location>
</feature>
<keyword evidence="1" id="KW-1133">Transmembrane helix</keyword>
<gene>
    <name evidence="2" type="ORF">FD12_GL001214</name>
</gene>
<keyword evidence="1" id="KW-0812">Transmembrane</keyword>
<feature type="transmembrane region" description="Helical" evidence="1">
    <location>
        <begin position="74"/>
        <end position="96"/>
    </location>
</feature>
<name>A0ABR5PB74_9LACO</name>
<protein>
    <submittedName>
        <fullName evidence="2">Uncharacterized protein</fullName>
    </submittedName>
</protein>
<dbReference type="RefSeq" id="WP_056983380.1">
    <property type="nucleotide sequence ID" value="NZ_AZEI01000083.1"/>
</dbReference>
<organism evidence="2 3">
    <name type="scientific">Lentilactobacillus rapi DSM 19907 = JCM 15042</name>
    <dbReference type="NCBI Taxonomy" id="1423795"/>
    <lineage>
        <taxon>Bacteria</taxon>
        <taxon>Bacillati</taxon>
        <taxon>Bacillota</taxon>
        <taxon>Bacilli</taxon>
        <taxon>Lactobacillales</taxon>
        <taxon>Lactobacillaceae</taxon>
        <taxon>Lentilactobacillus</taxon>
    </lineage>
</organism>
<sequence>MLSSELNSIKSSKRSIFTIIFLFIVVILGELITWYGNYYMFWNYAKQTHRHLSYQNIYHPTMTTFLSGNTSGQFLQIIIIWLLPLYLILISAQRIIDNNRNDSNYIYTSRYTKFKQYLGVSELTQFSIFTVFFIVLFGLDFVIAELLFHNGQSFMDLEDSVKYSHLLKLELLHPNLAYISFIVVVSMSFGLFAVVVHVLALLLKKPILVHPISLGIWFFMVAMPNSSTYFIQPFIEYDWGTYFSALISYLVICSSIIAVGNFWLKLRGRYVYLN</sequence>
<evidence type="ECO:0000313" key="2">
    <source>
        <dbReference type="EMBL" id="KRL14886.1"/>
    </source>
</evidence>